<evidence type="ECO:0000313" key="2">
    <source>
        <dbReference type="Proteomes" id="UP000010475"/>
    </source>
</evidence>
<reference evidence="1 2" key="1">
    <citation type="submission" date="2012-06" db="EMBL/GenBank/DDBJ databases">
        <title>Finished chromosome of genome of Cylindrospermum stagnale PCC 7417.</title>
        <authorList>
            <consortium name="US DOE Joint Genome Institute"/>
            <person name="Gugger M."/>
            <person name="Coursin T."/>
            <person name="Rippka R."/>
            <person name="Tandeau De Marsac N."/>
            <person name="Huntemann M."/>
            <person name="Wei C.-L."/>
            <person name="Han J."/>
            <person name="Detter J.C."/>
            <person name="Han C."/>
            <person name="Tapia R."/>
            <person name="Chen A."/>
            <person name="Kyrpides N."/>
            <person name="Mavromatis K."/>
            <person name="Markowitz V."/>
            <person name="Szeto E."/>
            <person name="Ivanova N."/>
            <person name="Pagani I."/>
            <person name="Pati A."/>
            <person name="Goodwin L."/>
            <person name="Nordberg H.P."/>
            <person name="Cantor M.N."/>
            <person name="Hua S.X."/>
            <person name="Woyke T."/>
            <person name="Kerfeld C.A."/>
        </authorList>
    </citation>
    <scope>NUCLEOTIDE SEQUENCE [LARGE SCALE GENOMIC DNA]</scope>
    <source>
        <strain evidence="1 2">PCC 7417</strain>
    </source>
</reference>
<keyword evidence="2" id="KW-1185">Reference proteome</keyword>
<protein>
    <submittedName>
        <fullName evidence="1">Uncharacterized protein</fullName>
    </submittedName>
</protein>
<name>K9WS96_9NOST</name>
<proteinExistence type="predicted"/>
<dbReference type="KEGG" id="csg:Cylst_0936"/>
<dbReference type="STRING" id="56107.Cylst_0936"/>
<dbReference type="RefSeq" id="WP_015206516.1">
    <property type="nucleotide sequence ID" value="NC_019757.1"/>
</dbReference>
<sequence length="195" mass="21445">MKGNTTSNQEQFVTALILTAILSVTSGLTPIRSVFAASANLALETTNEVLKENTKPDSIKPVQIPANELPPPLDQGIVFREIASGGITGRTYQTVLLNDGRLIRVLIGDANDSERSVRRISLQQVKQFERLLDKKNFSKYQNLSYPAPSGAADYITYTLTSQAGTFQYNDISQNSLPRILQSVVQAWKQIDTSAQ</sequence>
<dbReference type="Proteomes" id="UP000010475">
    <property type="component" value="Chromosome"/>
</dbReference>
<gene>
    <name evidence="1" type="ORF">Cylst_0936</name>
</gene>
<dbReference type="OrthoDB" id="3723110at2"/>
<dbReference type="AlphaFoldDB" id="K9WS96"/>
<dbReference type="PATRIC" id="fig|56107.3.peg.1053"/>
<dbReference type="eggNOG" id="COG3266">
    <property type="taxonomic scope" value="Bacteria"/>
</dbReference>
<organism evidence="1 2">
    <name type="scientific">Cylindrospermum stagnale PCC 7417</name>
    <dbReference type="NCBI Taxonomy" id="56107"/>
    <lineage>
        <taxon>Bacteria</taxon>
        <taxon>Bacillati</taxon>
        <taxon>Cyanobacteriota</taxon>
        <taxon>Cyanophyceae</taxon>
        <taxon>Nostocales</taxon>
        <taxon>Nostocaceae</taxon>
        <taxon>Cylindrospermum</taxon>
    </lineage>
</organism>
<dbReference type="EMBL" id="CP003642">
    <property type="protein sequence ID" value="AFZ23260.1"/>
    <property type="molecule type" value="Genomic_DNA"/>
</dbReference>
<accession>K9WS96</accession>
<dbReference type="HOGENOM" id="CLU_1394317_0_0_3"/>
<evidence type="ECO:0000313" key="1">
    <source>
        <dbReference type="EMBL" id="AFZ23260.1"/>
    </source>
</evidence>